<dbReference type="FunFam" id="3.90.215.10:FF:000001">
    <property type="entry name" value="Tenascin isoform 1"/>
    <property type="match status" value="1"/>
</dbReference>
<accession>A0A2G9SJ62</accession>
<dbReference type="SUPFAM" id="SSF56496">
    <property type="entry name" value="Fibrinogen C-terminal domain-like"/>
    <property type="match status" value="1"/>
</dbReference>
<dbReference type="InterPro" id="IPR036056">
    <property type="entry name" value="Fibrinogen-like_C"/>
</dbReference>
<evidence type="ECO:0000256" key="1">
    <source>
        <dbReference type="ARBA" id="ARBA00023157"/>
    </source>
</evidence>
<evidence type="ECO:0000313" key="5">
    <source>
        <dbReference type="Proteomes" id="UP000228934"/>
    </source>
</evidence>
<feature type="domain" description="Fibrinogen C-terminal" evidence="3">
    <location>
        <begin position="1"/>
        <end position="168"/>
    </location>
</feature>
<dbReference type="InterPro" id="IPR002181">
    <property type="entry name" value="Fibrinogen_a/b/g_C_dom"/>
</dbReference>
<dbReference type="PANTHER" id="PTHR19143:SF254">
    <property type="entry name" value="TENASCIN-R"/>
    <property type="match status" value="1"/>
</dbReference>
<dbReference type="OrthoDB" id="6130531at2759"/>
<dbReference type="Proteomes" id="UP000228934">
    <property type="component" value="Unassembled WGS sequence"/>
</dbReference>
<evidence type="ECO:0000259" key="3">
    <source>
        <dbReference type="PROSITE" id="PS51406"/>
    </source>
</evidence>
<feature type="region of interest" description="Disordered" evidence="2">
    <location>
        <begin position="202"/>
        <end position="241"/>
    </location>
</feature>
<dbReference type="InterPro" id="IPR014716">
    <property type="entry name" value="Fibrinogen_a/b/g_C_1"/>
</dbReference>
<dbReference type="InterPro" id="IPR050373">
    <property type="entry name" value="Fibrinogen_C-term_domain"/>
</dbReference>
<dbReference type="NCBIfam" id="NF040941">
    <property type="entry name" value="GGGWT_bact"/>
    <property type="match status" value="1"/>
</dbReference>
<reference evidence="5" key="1">
    <citation type="journal article" date="2017" name="Nat. Commun.">
        <title>The North American bullfrog draft genome provides insight into hormonal regulation of long noncoding RNA.</title>
        <authorList>
            <person name="Hammond S.A."/>
            <person name="Warren R.L."/>
            <person name="Vandervalk B.P."/>
            <person name="Kucuk E."/>
            <person name="Khan H."/>
            <person name="Gibb E.A."/>
            <person name="Pandoh P."/>
            <person name="Kirk H."/>
            <person name="Zhao Y."/>
            <person name="Jones M."/>
            <person name="Mungall A.J."/>
            <person name="Coope R."/>
            <person name="Pleasance S."/>
            <person name="Moore R.A."/>
            <person name="Holt R.A."/>
            <person name="Round J.M."/>
            <person name="Ohora S."/>
            <person name="Walle B.V."/>
            <person name="Veldhoen N."/>
            <person name="Helbing C.C."/>
            <person name="Birol I."/>
        </authorList>
    </citation>
    <scope>NUCLEOTIDE SEQUENCE [LARGE SCALE GENOMIC DNA]</scope>
</reference>
<dbReference type="InterPro" id="IPR020837">
    <property type="entry name" value="Fibrinogen_CS"/>
</dbReference>
<feature type="compositionally biased region" description="Polar residues" evidence="2">
    <location>
        <begin position="203"/>
        <end position="216"/>
    </location>
</feature>
<dbReference type="GO" id="GO:0005615">
    <property type="term" value="C:extracellular space"/>
    <property type="evidence" value="ECO:0007669"/>
    <property type="project" value="TreeGrafter"/>
</dbReference>
<dbReference type="PROSITE" id="PS00514">
    <property type="entry name" value="FIBRINOGEN_C_1"/>
    <property type="match status" value="1"/>
</dbReference>
<dbReference type="PANTHER" id="PTHR19143">
    <property type="entry name" value="FIBRINOGEN/TENASCIN/ANGIOPOEITIN"/>
    <property type="match status" value="1"/>
</dbReference>
<dbReference type="Gene3D" id="3.90.215.10">
    <property type="entry name" value="Gamma Fibrinogen, chain A, domain 1"/>
    <property type="match status" value="1"/>
</dbReference>
<dbReference type="AlphaFoldDB" id="A0A2G9SJ62"/>
<dbReference type="Pfam" id="PF00147">
    <property type="entry name" value="Fibrinogen_C"/>
    <property type="match status" value="1"/>
</dbReference>
<proteinExistence type="predicted"/>
<protein>
    <recommendedName>
        <fullName evidence="3">Fibrinogen C-terminal domain-containing protein</fullName>
    </recommendedName>
</protein>
<evidence type="ECO:0000313" key="4">
    <source>
        <dbReference type="EMBL" id="PIO40138.1"/>
    </source>
</evidence>
<keyword evidence="5" id="KW-1185">Reference proteome</keyword>
<keyword evidence="1" id="KW-1015">Disulfide bond</keyword>
<sequence length="241" mass="27616">MNGEVQSGLFNIFRGGDSQEQKTVYCDMESDGGGWIVFQRRMDGSTNFYRDWADYKNGFGNMTSEFWLGNIALHQITSSAPYELRVDLRAGDESAYAVYDDFRVEGENQQFRLRLGKYRGTAGDSMDYHNNMVFSTRDRDTQRRILPCAMSYRGAWWYRNCHYANLNGCKLENVERFRIFHPFHRDENASTRHGQLAQIIEPPTQSGTTQLKTGSNVAPPETPAQVQPSLQDTHQGQKQGN</sequence>
<evidence type="ECO:0000256" key="2">
    <source>
        <dbReference type="SAM" id="MobiDB-lite"/>
    </source>
</evidence>
<dbReference type="PROSITE" id="PS51406">
    <property type="entry name" value="FIBRINOGEN_C_2"/>
    <property type="match status" value="1"/>
</dbReference>
<name>A0A2G9SJ62_AQUCT</name>
<gene>
    <name evidence="4" type="ORF">AB205_0211430</name>
</gene>
<organism evidence="4 5">
    <name type="scientific">Aquarana catesbeiana</name>
    <name type="common">American bullfrog</name>
    <name type="synonym">Rana catesbeiana</name>
    <dbReference type="NCBI Taxonomy" id="8400"/>
    <lineage>
        <taxon>Eukaryota</taxon>
        <taxon>Metazoa</taxon>
        <taxon>Chordata</taxon>
        <taxon>Craniata</taxon>
        <taxon>Vertebrata</taxon>
        <taxon>Euteleostomi</taxon>
        <taxon>Amphibia</taxon>
        <taxon>Batrachia</taxon>
        <taxon>Anura</taxon>
        <taxon>Neobatrachia</taxon>
        <taxon>Ranoidea</taxon>
        <taxon>Ranidae</taxon>
        <taxon>Aquarana</taxon>
    </lineage>
</organism>
<dbReference type="EMBL" id="KV924454">
    <property type="protein sequence ID" value="PIO40138.1"/>
    <property type="molecule type" value="Genomic_DNA"/>
</dbReference>
<dbReference type="SMART" id="SM00186">
    <property type="entry name" value="FBG"/>
    <property type="match status" value="1"/>
</dbReference>
<feature type="compositionally biased region" description="Polar residues" evidence="2">
    <location>
        <begin position="224"/>
        <end position="241"/>
    </location>
</feature>
<dbReference type="CDD" id="cd00087">
    <property type="entry name" value="FReD"/>
    <property type="match status" value="1"/>
</dbReference>